<organism evidence="6 7">
    <name type="scientific">Nonomuraea typhae</name>
    <dbReference type="NCBI Taxonomy" id="2603600"/>
    <lineage>
        <taxon>Bacteria</taxon>
        <taxon>Bacillati</taxon>
        <taxon>Actinomycetota</taxon>
        <taxon>Actinomycetes</taxon>
        <taxon>Streptosporangiales</taxon>
        <taxon>Streptosporangiaceae</taxon>
        <taxon>Nonomuraea</taxon>
    </lineage>
</organism>
<dbReference type="GO" id="GO:0008168">
    <property type="term" value="F:methyltransferase activity"/>
    <property type="evidence" value="ECO:0007669"/>
    <property type="project" value="UniProtKB-KW"/>
</dbReference>
<feature type="domain" description="O-methyltransferase dimerisation" evidence="5">
    <location>
        <begin position="9"/>
        <end position="81"/>
    </location>
</feature>
<evidence type="ECO:0000313" key="7">
    <source>
        <dbReference type="Proteomes" id="UP001612741"/>
    </source>
</evidence>
<dbReference type="PANTHER" id="PTHR43712:SF2">
    <property type="entry name" value="O-METHYLTRANSFERASE CICE"/>
    <property type="match status" value="1"/>
</dbReference>
<dbReference type="InterPro" id="IPR036388">
    <property type="entry name" value="WH-like_DNA-bd_sf"/>
</dbReference>
<sequence length="325" mass="34408">MIENDLLRILTGGWVAQATSVAAKIGLPDALSAGPSNAAALSRGLGVDSRALARLLRLLTAAGLLEENGEAYTLTEMGALLRRENLGPLAALYGSDYFMASWAALEHSVTTGEQAFTHVYGTPVFDFLAGRPDRSGEFNAGMAAGTLFFRRVPDVHDFTGARSVVDVGGGTGALLAEILRRAPHTRGVLFDVPDVIATAGHALEDVADRCHLVGGDMFASVPGDGDAYLLSRILHDWDDEQCATILRNIAQAMPRGAKLLVIERVVSADALLPAAFDLHMMVMTGGRERTLPELRALLTRAGLTPASVTDLPLGLRLLTAVLETS</sequence>
<keyword evidence="2" id="KW-0808">Transferase</keyword>
<dbReference type="InterPro" id="IPR012967">
    <property type="entry name" value="COMT_dimerisation"/>
</dbReference>
<evidence type="ECO:0000259" key="5">
    <source>
        <dbReference type="Pfam" id="PF08100"/>
    </source>
</evidence>
<dbReference type="Pfam" id="PF00891">
    <property type="entry name" value="Methyltransf_2"/>
    <property type="match status" value="1"/>
</dbReference>
<evidence type="ECO:0000256" key="3">
    <source>
        <dbReference type="ARBA" id="ARBA00022691"/>
    </source>
</evidence>
<dbReference type="PANTHER" id="PTHR43712">
    <property type="entry name" value="PUTATIVE (AFU_ORTHOLOGUE AFUA_4G14580)-RELATED"/>
    <property type="match status" value="1"/>
</dbReference>
<dbReference type="InterPro" id="IPR016461">
    <property type="entry name" value="COMT-like"/>
</dbReference>
<dbReference type="InterPro" id="IPR029063">
    <property type="entry name" value="SAM-dependent_MTases_sf"/>
</dbReference>
<keyword evidence="3" id="KW-0949">S-adenosyl-L-methionine</keyword>
<dbReference type="GO" id="GO:0032259">
    <property type="term" value="P:methylation"/>
    <property type="evidence" value="ECO:0007669"/>
    <property type="project" value="UniProtKB-KW"/>
</dbReference>
<dbReference type="PROSITE" id="PS51683">
    <property type="entry name" value="SAM_OMT_II"/>
    <property type="match status" value="1"/>
</dbReference>
<dbReference type="InterPro" id="IPR001077">
    <property type="entry name" value="COMT_C"/>
</dbReference>
<name>A0ABW7Z5B0_9ACTN</name>
<comment type="caution">
    <text evidence="6">The sequence shown here is derived from an EMBL/GenBank/DDBJ whole genome shotgun (WGS) entry which is preliminary data.</text>
</comment>
<protein>
    <submittedName>
        <fullName evidence="6">Methyltransferase</fullName>
    </submittedName>
</protein>
<dbReference type="SUPFAM" id="SSF53335">
    <property type="entry name" value="S-adenosyl-L-methionine-dependent methyltransferases"/>
    <property type="match status" value="1"/>
</dbReference>
<dbReference type="EMBL" id="JBITGY010000011">
    <property type="protein sequence ID" value="MFI6503346.1"/>
    <property type="molecule type" value="Genomic_DNA"/>
</dbReference>
<reference evidence="6 7" key="1">
    <citation type="submission" date="2024-10" db="EMBL/GenBank/DDBJ databases">
        <title>The Natural Products Discovery Center: Release of the First 8490 Sequenced Strains for Exploring Actinobacteria Biosynthetic Diversity.</title>
        <authorList>
            <person name="Kalkreuter E."/>
            <person name="Kautsar S.A."/>
            <person name="Yang D."/>
            <person name="Bader C.D."/>
            <person name="Teijaro C.N."/>
            <person name="Fluegel L."/>
            <person name="Davis C.M."/>
            <person name="Simpson J.R."/>
            <person name="Lauterbach L."/>
            <person name="Steele A.D."/>
            <person name="Gui C."/>
            <person name="Meng S."/>
            <person name="Li G."/>
            <person name="Viehrig K."/>
            <person name="Ye F."/>
            <person name="Su P."/>
            <person name="Kiefer A.F."/>
            <person name="Nichols A."/>
            <person name="Cepeda A.J."/>
            <person name="Yan W."/>
            <person name="Fan B."/>
            <person name="Jiang Y."/>
            <person name="Adhikari A."/>
            <person name="Zheng C.-J."/>
            <person name="Schuster L."/>
            <person name="Cowan T.M."/>
            <person name="Smanski M.J."/>
            <person name="Chevrette M.G."/>
            <person name="De Carvalho L.P.S."/>
            <person name="Shen B."/>
        </authorList>
    </citation>
    <scope>NUCLEOTIDE SEQUENCE [LARGE SCALE GENOMIC DNA]</scope>
    <source>
        <strain evidence="6 7">NPDC050545</strain>
    </source>
</reference>
<gene>
    <name evidence="6" type="ORF">ACIBG2_38595</name>
</gene>
<accession>A0ABW7Z5B0</accession>
<evidence type="ECO:0000259" key="4">
    <source>
        <dbReference type="Pfam" id="PF00891"/>
    </source>
</evidence>
<keyword evidence="7" id="KW-1185">Reference proteome</keyword>
<feature type="domain" description="O-methyltransferase C-terminal" evidence="4">
    <location>
        <begin position="102"/>
        <end position="303"/>
    </location>
</feature>
<dbReference type="InterPro" id="IPR036390">
    <property type="entry name" value="WH_DNA-bd_sf"/>
</dbReference>
<evidence type="ECO:0000256" key="1">
    <source>
        <dbReference type="ARBA" id="ARBA00022603"/>
    </source>
</evidence>
<dbReference type="RefSeq" id="WP_397089133.1">
    <property type="nucleotide sequence ID" value="NZ_JBITGY010000011.1"/>
</dbReference>
<dbReference type="SUPFAM" id="SSF46785">
    <property type="entry name" value="Winged helix' DNA-binding domain"/>
    <property type="match status" value="1"/>
</dbReference>
<proteinExistence type="predicted"/>
<evidence type="ECO:0000313" key="6">
    <source>
        <dbReference type="EMBL" id="MFI6503346.1"/>
    </source>
</evidence>
<dbReference type="Gene3D" id="1.10.287.1350">
    <property type="match status" value="1"/>
</dbReference>
<dbReference type="CDD" id="cd02440">
    <property type="entry name" value="AdoMet_MTases"/>
    <property type="match status" value="1"/>
</dbReference>
<dbReference type="Gene3D" id="3.40.50.150">
    <property type="entry name" value="Vaccinia Virus protein VP39"/>
    <property type="match status" value="1"/>
</dbReference>
<keyword evidence="1 6" id="KW-0489">Methyltransferase</keyword>
<dbReference type="PIRSF" id="PIRSF005739">
    <property type="entry name" value="O-mtase"/>
    <property type="match status" value="1"/>
</dbReference>
<dbReference type="Pfam" id="PF08100">
    <property type="entry name" value="Dimerisation"/>
    <property type="match status" value="1"/>
</dbReference>
<evidence type="ECO:0000256" key="2">
    <source>
        <dbReference type="ARBA" id="ARBA00022679"/>
    </source>
</evidence>
<dbReference type="Proteomes" id="UP001612741">
    <property type="component" value="Unassembled WGS sequence"/>
</dbReference>
<dbReference type="Gene3D" id="1.10.10.10">
    <property type="entry name" value="Winged helix-like DNA-binding domain superfamily/Winged helix DNA-binding domain"/>
    <property type="match status" value="1"/>
</dbReference>